<protein>
    <submittedName>
        <fullName evidence="2">Transcriptional regulator</fullName>
    </submittedName>
</protein>
<dbReference type="PANTHER" id="PTHR30595">
    <property type="entry name" value="GLPR-RELATED TRANSCRIPTIONAL REPRESSOR"/>
    <property type="match status" value="1"/>
</dbReference>
<evidence type="ECO:0000313" key="3">
    <source>
        <dbReference type="Proteomes" id="UP000006545"/>
    </source>
</evidence>
<keyword evidence="3" id="KW-1185">Reference proteome</keyword>
<evidence type="ECO:0000313" key="2">
    <source>
        <dbReference type="EMBL" id="AEE13127.1"/>
    </source>
</evidence>
<dbReference type="Gene3D" id="3.30.565.60">
    <property type="match status" value="1"/>
</dbReference>
<accession>F4KLP2</accession>
<organism evidence="2 3">
    <name type="scientific">Porphyromonas asaccharolytica (strain ATCC 25260 / DSM 20707 / BCRC 10618 / CCUG 7834 / JCM 6326 / LMG 13178 / VPI 4198 / B440)</name>
    <name type="common">Bacteroides asaccharolyticus</name>
    <dbReference type="NCBI Taxonomy" id="879243"/>
    <lineage>
        <taxon>Bacteria</taxon>
        <taxon>Pseudomonadati</taxon>
        <taxon>Bacteroidota</taxon>
        <taxon>Bacteroidia</taxon>
        <taxon>Bacteroidales</taxon>
        <taxon>Porphyromonadaceae</taxon>
        <taxon>Porphyromonas</taxon>
    </lineage>
</organism>
<evidence type="ECO:0000259" key="1">
    <source>
        <dbReference type="Pfam" id="PF04326"/>
    </source>
</evidence>
<dbReference type="InterPro" id="IPR038461">
    <property type="entry name" value="Schlafen_AlbA_2_dom_sf"/>
</dbReference>
<dbReference type="InterPro" id="IPR007421">
    <property type="entry name" value="Schlafen_AlbA_2_dom"/>
</dbReference>
<proteinExistence type="predicted"/>
<sequence>MNKSDIESLLEVGERISLECKRSEKGLPKSFWETYSSFANTIGGIVLLGVKEDVTVSDRRERFEVVGVQGVSKIRKELFDTLNSDKVSRNILTDEEVVEVPFDDKVVLCITIPQADYRQRPIYINGNPLKGTFKRNYEGDYHCAEDEIRAMIRDSNEQGNDGLLVENYGMDDIDAPTLASYRNRFALQNPDHVWNGYDDRTFLLNIGGYTIDRATSQEGLTLAGLLMFGTGLSIRDRLDNIRMDYIDRTGLEQGSRWSDRLTYDGRWENNLYNFFMLVMSKLFDGIKRPFKLSGVVRVDDSPVHKLIREALTNMIIHADYMDVGVLKVERNNDCLVFSNPGSLKIPIEEIYRGGNSRARNPKIQTMLRMIGMGENIGSGFPTMIEACKKENWYKPILIEHSDMRSVDLTVSMVSLISPVIEKKLVSIYGELYNTLPKKEQFVLASALSEGSVTNYIVQLQLDMNPLDAGKLLYAMVNKRLLISSGKARWTTYSINTRYVEETESRSKSQGVTTKSRSKSQGVEVKDYLDAVWYGADGSEIEMSAWSGRTKKIALQILEFCETPRTLIEISTMLGFRDRYRMKRVYIDPLLGCALSMSSTEKNDPMQKYRTIAHRKP</sequence>
<reference evidence="3" key="1">
    <citation type="submission" date="2011-04" db="EMBL/GenBank/DDBJ databases">
        <title>The complete genome of Porphyromonas asaccharolytica DSM 20707.</title>
        <authorList>
            <person name="Lucas S."/>
            <person name="Han J."/>
            <person name="Lapidus A."/>
            <person name="Bruce D."/>
            <person name="Goodwin L."/>
            <person name="Pitluck S."/>
            <person name="Peters L."/>
            <person name="Kyrpides N."/>
            <person name="Mavromatis K."/>
            <person name="Ivanova N."/>
            <person name="Ovchinnikova G."/>
            <person name="Pagani I."/>
            <person name="Lu M."/>
            <person name="Detter J.C."/>
            <person name="Tapia R."/>
            <person name="Han C."/>
            <person name="Land M."/>
            <person name="Hauser L."/>
            <person name="Markowitz V."/>
            <person name="Cheng J.-F."/>
            <person name="Hugenholtz P."/>
            <person name="Woyke T."/>
            <person name="Wu D."/>
            <person name="Gronow S."/>
            <person name="Wellnitz S."/>
            <person name="Brambilla E."/>
            <person name="Klenk H.-P."/>
            <person name="Eisen J.A."/>
        </authorList>
    </citation>
    <scope>NUCLEOTIDE SEQUENCE [LARGE SCALE GENOMIC DNA]</scope>
    <source>
        <strain evidence="3">ATCC 25260 / DSM 20707 / VPI 4198</strain>
    </source>
</reference>
<dbReference type="RefSeq" id="WP_004330954.1">
    <property type="nucleotide sequence ID" value="NC_015501.1"/>
</dbReference>
<feature type="domain" description="Schlafen AlbA-2" evidence="1">
    <location>
        <begin position="17"/>
        <end position="140"/>
    </location>
</feature>
<dbReference type="Gene3D" id="3.30.950.30">
    <property type="entry name" value="Schlafen, AAA domain"/>
    <property type="match status" value="1"/>
</dbReference>
<dbReference type="STRING" id="879243.Poras_1185"/>
<gene>
    <name evidence="2" type="ordered locus">Poras_1185</name>
</gene>
<dbReference type="Proteomes" id="UP000006545">
    <property type="component" value="Chromosome"/>
</dbReference>
<dbReference type="Pfam" id="PF04326">
    <property type="entry name" value="SLFN_AlbA_2"/>
    <property type="match status" value="1"/>
</dbReference>
<dbReference type="HOGENOM" id="CLU_024970_0_1_10"/>
<dbReference type="eggNOG" id="COG2865">
    <property type="taxonomic scope" value="Bacteria"/>
</dbReference>
<name>F4KLP2_PORAD</name>
<dbReference type="OrthoDB" id="9807907at2"/>
<dbReference type="Pfam" id="PF13749">
    <property type="entry name" value="HATPase_c_4"/>
    <property type="match status" value="1"/>
</dbReference>
<dbReference type="KEGG" id="pah:Poras_1185"/>
<dbReference type="InterPro" id="IPR038475">
    <property type="entry name" value="RecG_C_sf"/>
</dbReference>
<dbReference type="AlphaFoldDB" id="F4KLP2"/>
<dbReference type="PANTHER" id="PTHR30595:SF6">
    <property type="entry name" value="SCHLAFEN ALBA-2 DOMAIN-CONTAINING PROTEIN"/>
    <property type="match status" value="1"/>
</dbReference>
<dbReference type="EMBL" id="CP002689">
    <property type="protein sequence ID" value="AEE13127.1"/>
    <property type="molecule type" value="Genomic_DNA"/>
</dbReference>